<evidence type="ECO:0000313" key="3">
    <source>
        <dbReference type="Proteomes" id="UP000636960"/>
    </source>
</evidence>
<organism evidence="2 3">
    <name type="scientific">Paractinoplanes rishiriensis</name>
    <dbReference type="NCBI Taxonomy" id="1050105"/>
    <lineage>
        <taxon>Bacteria</taxon>
        <taxon>Bacillati</taxon>
        <taxon>Actinomycetota</taxon>
        <taxon>Actinomycetes</taxon>
        <taxon>Micromonosporales</taxon>
        <taxon>Micromonosporaceae</taxon>
        <taxon>Paractinoplanes</taxon>
    </lineage>
</organism>
<proteinExistence type="predicted"/>
<evidence type="ECO:0000256" key="1">
    <source>
        <dbReference type="SAM" id="SignalP"/>
    </source>
</evidence>
<keyword evidence="3" id="KW-1185">Reference proteome</keyword>
<evidence type="ECO:0000313" key="2">
    <source>
        <dbReference type="EMBL" id="GIE97208.1"/>
    </source>
</evidence>
<dbReference type="AlphaFoldDB" id="A0A919MVV2"/>
<comment type="caution">
    <text evidence="2">The sequence shown here is derived from an EMBL/GenBank/DDBJ whole genome shotgun (WGS) entry which is preliminary data.</text>
</comment>
<gene>
    <name evidence="2" type="ORF">Ari01nite_46730</name>
</gene>
<accession>A0A919MVV2</accession>
<sequence>MALSGKRWIRRGSAVAIAAAMLAVFTGVGTASADTLTADNFDDGDAAGWTTTGGTWIVNIDGSDKVLRQSSLAANSLARVGPLSWRNYTVTAAVRPESYNGMPGFAGVVARASSTSNYYALVLRPNDTAVLTRTVNGTAQILATLRVSVAEDSWYKLSLSVEGQRLVGTVNGASFSATDGFLGSGPAGLVTTWTTASFDDVVVAD</sequence>
<name>A0A919MVV2_9ACTN</name>
<dbReference type="SUPFAM" id="SSF49899">
    <property type="entry name" value="Concanavalin A-like lectins/glucanases"/>
    <property type="match status" value="1"/>
</dbReference>
<evidence type="ECO:0008006" key="4">
    <source>
        <dbReference type="Google" id="ProtNLM"/>
    </source>
</evidence>
<dbReference type="Proteomes" id="UP000636960">
    <property type="component" value="Unassembled WGS sequence"/>
</dbReference>
<dbReference type="Gene3D" id="2.60.120.560">
    <property type="entry name" value="Exo-inulinase, domain 1"/>
    <property type="match status" value="1"/>
</dbReference>
<dbReference type="EMBL" id="BOMV01000055">
    <property type="protein sequence ID" value="GIE97208.1"/>
    <property type="molecule type" value="Genomic_DNA"/>
</dbReference>
<feature type="chain" id="PRO_5037594455" description="3-keto-disaccharide hydrolase domain-containing protein" evidence="1">
    <location>
        <begin position="34"/>
        <end position="205"/>
    </location>
</feature>
<dbReference type="InterPro" id="IPR013320">
    <property type="entry name" value="ConA-like_dom_sf"/>
</dbReference>
<dbReference type="RefSeq" id="WP_203783939.1">
    <property type="nucleotide sequence ID" value="NZ_BOMV01000055.1"/>
</dbReference>
<protein>
    <recommendedName>
        <fullName evidence="4">3-keto-disaccharide hydrolase domain-containing protein</fullName>
    </recommendedName>
</protein>
<feature type="signal peptide" evidence="1">
    <location>
        <begin position="1"/>
        <end position="33"/>
    </location>
</feature>
<reference evidence="2" key="1">
    <citation type="submission" date="2021-01" db="EMBL/GenBank/DDBJ databases">
        <title>Whole genome shotgun sequence of Actinoplanes rishiriensis NBRC 108556.</title>
        <authorList>
            <person name="Komaki H."/>
            <person name="Tamura T."/>
        </authorList>
    </citation>
    <scope>NUCLEOTIDE SEQUENCE</scope>
    <source>
        <strain evidence="2">NBRC 108556</strain>
    </source>
</reference>
<keyword evidence="1" id="KW-0732">Signal</keyword>